<evidence type="ECO:0000313" key="7">
    <source>
        <dbReference type="Proteomes" id="UP000001935"/>
    </source>
</evidence>
<dbReference type="OrthoDB" id="189258at2"/>
<feature type="transmembrane region" description="Helical" evidence="4">
    <location>
        <begin position="171"/>
        <end position="194"/>
    </location>
</feature>
<feature type="transmembrane region" description="Helical" evidence="4">
    <location>
        <begin position="137"/>
        <end position="159"/>
    </location>
</feature>
<dbReference type="InterPro" id="IPR036259">
    <property type="entry name" value="MFS_trans_sf"/>
</dbReference>
<feature type="transmembrane region" description="Helical" evidence="4">
    <location>
        <begin position="113"/>
        <end position="130"/>
    </location>
</feature>
<keyword evidence="1 4" id="KW-0812">Transmembrane</keyword>
<dbReference type="GO" id="GO:0022857">
    <property type="term" value="F:transmembrane transporter activity"/>
    <property type="evidence" value="ECO:0007669"/>
    <property type="project" value="InterPro"/>
</dbReference>
<evidence type="ECO:0000313" key="6">
    <source>
        <dbReference type="EMBL" id="ABC83475.1"/>
    </source>
</evidence>
<dbReference type="AlphaFoldDB" id="Q2IFW6"/>
<dbReference type="eggNOG" id="COG2814">
    <property type="taxonomic scope" value="Bacteria"/>
</dbReference>
<feature type="transmembrane region" description="Helical" evidence="4">
    <location>
        <begin position="254"/>
        <end position="278"/>
    </location>
</feature>
<accession>Q2IFW6</accession>
<feature type="transmembrane region" description="Helical" evidence="4">
    <location>
        <begin position="299"/>
        <end position="323"/>
    </location>
</feature>
<evidence type="ECO:0000256" key="2">
    <source>
        <dbReference type="ARBA" id="ARBA00022989"/>
    </source>
</evidence>
<dbReference type="Gene3D" id="1.20.1250.20">
    <property type="entry name" value="MFS general substrate transporter like domains"/>
    <property type="match status" value="1"/>
</dbReference>
<feature type="transmembrane region" description="Helical" evidence="4">
    <location>
        <begin position="369"/>
        <end position="391"/>
    </location>
</feature>
<sequence length="408" mass="42570">MSRPARDVATLFATRAVRLFAYGLLSVVLVLHLEAAGLDQPRIGALLTLTLLGDTALSLWITTRADRIGRRRMLVLGALLMVLAGAAFSATTAFPLLLLAATVGVMSPSGNEVGPFLAIELAALTEAVPSQRRTATFAWYQLAGALATALGALAGGALAGALQRRGLAPLASYRAVTALYGALGLVLAAAFLRLTPRVETAPRSAASPRAAFLGLHRSRRTVLELSALFSLDAFAGGLVVQSFVAWWFHRRFGASPATIGAIFFGANVLAGISALSASAIARRIGLVNTMVATHLPSNLLLALVPLMPTLPLAIGVLLLRFSISQMDVPTRQSYTVAVVDPDERSAAAGVTGIARTVGSALAPALAGPLYAGAGALASVPFLLAGGLKVLYDLLLWRRFRALRPPEER</sequence>
<dbReference type="SUPFAM" id="SSF103473">
    <property type="entry name" value="MFS general substrate transporter"/>
    <property type="match status" value="1"/>
</dbReference>
<dbReference type="InterPro" id="IPR011701">
    <property type="entry name" value="MFS"/>
</dbReference>
<reference evidence="6" key="1">
    <citation type="submission" date="2006-01" db="EMBL/GenBank/DDBJ databases">
        <title>Complete sequence of Anaeromyxobacter dehalogenans 2CP-C.</title>
        <authorList>
            <consortium name="US DOE Joint Genome Institute"/>
            <person name="Copeland A."/>
            <person name="Lucas S."/>
            <person name="Lapidus A."/>
            <person name="Barry K."/>
            <person name="Detter J.C."/>
            <person name="Glavina T."/>
            <person name="Hammon N."/>
            <person name="Israni S."/>
            <person name="Pitluck S."/>
            <person name="Brettin T."/>
            <person name="Bruce D."/>
            <person name="Han C."/>
            <person name="Tapia R."/>
            <person name="Gilna P."/>
            <person name="Kiss H."/>
            <person name="Schmutz J."/>
            <person name="Larimer F."/>
            <person name="Land M."/>
            <person name="Kyrpides N."/>
            <person name="Anderson I."/>
            <person name="Sanford R.A."/>
            <person name="Ritalahti K.M."/>
            <person name="Thomas H.S."/>
            <person name="Kirby J.R."/>
            <person name="Zhulin I.B."/>
            <person name="Loeffler F.E."/>
            <person name="Richardson P."/>
        </authorList>
    </citation>
    <scope>NUCLEOTIDE SEQUENCE</scope>
    <source>
        <strain evidence="6">2CP-C</strain>
    </source>
</reference>
<feature type="transmembrane region" description="Helical" evidence="4">
    <location>
        <begin position="43"/>
        <end position="62"/>
    </location>
</feature>
<gene>
    <name evidence="6" type="ordered locus">Adeh_3709</name>
</gene>
<dbReference type="EMBL" id="CP000251">
    <property type="protein sequence ID" value="ABC83475.1"/>
    <property type="molecule type" value="Genomic_DNA"/>
</dbReference>
<name>Q2IFW6_ANADE</name>
<evidence type="ECO:0000256" key="3">
    <source>
        <dbReference type="ARBA" id="ARBA00023136"/>
    </source>
</evidence>
<proteinExistence type="predicted"/>
<dbReference type="RefSeq" id="WP_011422757.1">
    <property type="nucleotide sequence ID" value="NC_007760.1"/>
</dbReference>
<dbReference type="STRING" id="290397.Adeh_3709"/>
<dbReference type="HOGENOM" id="CLU_025894_2_0_7"/>
<feature type="transmembrane region" description="Helical" evidence="4">
    <location>
        <begin position="74"/>
        <end position="101"/>
    </location>
</feature>
<keyword evidence="3 4" id="KW-0472">Membrane</keyword>
<dbReference type="KEGG" id="ade:Adeh_3709"/>
<dbReference type="Pfam" id="PF07690">
    <property type="entry name" value="MFS_1"/>
    <property type="match status" value="1"/>
</dbReference>
<dbReference type="PANTHER" id="PTHR23520">
    <property type="entry name" value="TRANSPORTER, PUTATIVE (AFU_ORTHOLOGUE AFUA_3G04000)-RELATED"/>
    <property type="match status" value="1"/>
</dbReference>
<dbReference type="PROSITE" id="PS50850">
    <property type="entry name" value="MFS"/>
    <property type="match status" value="1"/>
</dbReference>
<feature type="transmembrane region" description="Helical" evidence="4">
    <location>
        <begin position="225"/>
        <end position="248"/>
    </location>
</feature>
<evidence type="ECO:0000256" key="4">
    <source>
        <dbReference type="SAM" id="Phobius"/>
    </source>
</evidence>
<protein>
    <submittedName>
        <fullName evidence="6">Major facilitator superfamily MFS_1 transporter</fullName>
    </submittedName>
</protein>
<feature type="transmembrane region" description="Helical" evidence="4">
    <location>
        <begin position="12"/>
        <end position="31"/>
    </location>
</feature>
<dbReference type="Proteomes" id="UP000001935">
    <property type="component" value="Chromosome"/>
</dbReference>
<evidence type="ECO:0000259" key="5">
    <source>
        <dbReference type="PROSITE" id="PS50850"/>
    </source>
</evidence>
<organism evidence="6 7">
    <name type="scientific">Anaeromyxobacter dehalogenans (strain 2CP-C)</name>
    <dbReference type="NCBI Taxonomy" id="290397"/>
    <lineage>
        <taxon>Bacteria</taxon>
        <taxon>Pseudomonadati</taxon>
        <taxon>Myxococcota</taxon>
        <taxon>Myxococcia</taxon>
        <taxon>Myxococcales</taxon>
        <taxon>Cystobacterineae</taxon>
        <taxon>Anaeromyxobacteraceae</taxon>
        <taxon>Anaeromyxobacter</taxon>
    </lineage>
</organism>
<keyword evidence="2 4" id="KW-1133">Transmembrane helix</keyword>
<dbReference type="PANTHER" id="PTHR23520:SF5">
    <property type="entry name" value="TRANSPORTER, PUTATIVE (AFU_ORTHOLOGUE AFUA_3G04000)-RELATED"/>
    <property type="match status" value="1"/>
</dbReference>
<feature type="domain" description="Major facilitator superfamily (MFS) profile" evidence="5">
    <location>
        <begin position="7"/>
        <end position="403"/>
    </location>
</feature>
<evidence type="ECO:0000256" key="1">
    <source>
        <dbReference type="ARBA" id="ARBA00022692"/>
    </source>
</evidence>
<dbReference type="InterPro" id="IPR020846">
    <property type="entry name" value="MFS_dom"/>
</dbReference>